<proteinExistence type="predicted"/>
<protein>
    <submittedName>
        <fullName evidence="3">Phage major capsid protein, HK97 family</fullName>
    </submittedName>
</protein>
<dbReference type="Gene3D" id="3.30.2400.10">
    <property type="entry name" value="Major capsid protein gp5"/>
    <property type="match status" value="1"/>
</dbReference>
<dbReference type="InterPro" id="IPR024455">
    <property type="entry name" value="Phage_capsid"/>
</dbReference>
<feature type="domain" description="Phage capsid-like C-terminal" evidence="2">
    <location>
        <begin position="14"/>
        <end position="320"/>
    </location>
</feature>
<comment type="subcellular location">
    <subcellularLocation>
        <location evidence="1">Virion</location>
    </subcellularLocation>
</comment>
<dbReference type="AlphaFoldDB" id="A0A1G8W8E5"/>
<keyword evidence="4" id="KW-1185">Reference proteome</keyword>
<dbReference type="Gene3D" id="3.30.2320.10">
    <property type="entry name" value="hypothetical protein PF0899 domain"/>
    <property type="match status" value="1"/>
</dbReference>
<dbReference type="RefSeq" id="WP_093608075.1">
    <property type="nucleotide sequence ID" value="NZ_FNFF01000002.1"/>
</dbReference>
<dbReference type="EMBL" id="FNFF01000002">
    <property type="protein sequence ID" value="SDJ74604.1"/>
    <property type="molecule type" value="Genomic_DNA"/>
</dbReference>
<dbReference type="Pfam" id="PF05065">
    <property type="entry name" value="Phage_capsid"/>
    <property type="match status" value="1"/>
</dbReference>
<reference evidence="3 4" key="1">
    <citation type="submission" date="2016-10" db="EMBL/GenBank/DDBJ databases">
        <authorList>
            <person name="de Groot N.N."/>
        </authorList>
    </citation>
    <scope>NUCLEOTIDE SEQUENCE [LARGE SCALE GENOMIC DNA]</scope>
    <source>
        <strain evidence="3 4">CGMCC 4.5727</strain>
    </source>
</reference>
<evidence type="ECO:0000256" key="1">
    <source>
        <dbReference type="ARBA" id="ARBA00004328"/>
    </source>
</evidence>
<organism evidence="3 4">
    <name type="scientific">Streptomyces indicus</name>
    <dbReference type="NCBI Taxonomy" id="417292"/>
    <lineage>
        <taxon>Bacteria</taxon>
        <taxon>Bacillati</taxon>
        <taxon>Actinomycetota</taxon>
        <taxon>Actinomycetes</taxon>
        <taxon>Kitasatosporales</taxon>
        <taxon>Streptomycetaceae</taxon>
        <taxon>Streptomyces</taxon>
    </lineage>
</organism>
<evidence type="ECO:0000313" key="3">
    <source>
        <dbReference type="EMBL" id="SDJ74604.1"/>
    </source>
</evidence>
<accession>A0A1G8W8E5</accession>
<dbReference type="SUPFAM" id="SSF56563">
    <property type="entry name" value="Major capsid protein gp5"/>
    <property type="match status" value="1"/>
</dbReference>
<gene>
    <name evidence="3" type="ORF">SAMN05421806_102305</name>
</gene>
<dbReference type="InterPro" id="IPR054612">
    <property type="entry name" value="Phage_capsid-like_C"/>
</dbReference>
<sequence length="326" mass="34199">MADTPVKLSAIEPVLLPPEITGPIFDRTTETSAVMRLADRVPLSMVAETAIPISLDVPVAGWVKEGGPKPTGTAGKGAKKIHGEKVAVLVPISQEVANNNAAGLYSQVQRDLPVALARAFDMAAIHGKTLLGSPGPFDDFLTATPYTVQLGAAAQNKGGVWADLVNGMKLVVDGDDDPNDPSEGYDVTGWVGDPRLRPELLLATDLNGRPIFVDTTTPGVDAVRSGTLLSEPLTYSRAISGKLVRQSGLRDSGLRLIGGDFSQCAYGVGMDITLRISTEAGYVDADGIWHSAFQENLVLVLAEAYFGFVVGNPKAFVTLTAKGGSS</sequence>
<evidence type="ECO:0000313" key="4">
    <source>
        <dbReference type="Proteomes" id="UP000199155"/>
    </source>
</evidence>
<name>A0A1G8W8E5_9ACTN</name>
<dbReference type="OrthoDB" id="3194758at2"/>
<dbReference type="Proteomes" id="UP000199155">
    <property type="component" value="Unassembled WGS sequence"/>
</dbReference>
<dbReference type="NCBIfam" id="TIGR01554">
    <property type="entry name" value="major_cap_HK97"/>
    <property type="match status" value="1"/>
</dbReference>
<dbReference type="STRING" id="417292.SAMN05421806_102305"/>
<evidence type="ECO:0000259" key="2">
    <source>
        <dbReference type="Pfam" id="PF05065"/>
    </source>
</evidence>